<feature type="region of interest" description="Disordered" evidence="1">
    <location>
        <begin position="399"/>
        <end position="434"/>
    </location>
</feature>
<feature type="compositionally biased region" description="Low complexity" evidence="1">
    <location>
        <begin position="405"/>
        <end position="427"/>
    </location>
</feature>
<evidence type="ECO:0000256" key="1">
    <source>
        <dbReference type="SAM" id="MobiDB-lite"/>
    </source>
</evidence>
<evidence type="ECO:0000313" key="3">
    <source>
        <dbReference type="Proteomes" id="UP000756921"/>
    </source>
</evidence>
<gene>
    <name evidence="2" type="ORF">PMIN01_00840</name>
</gene>
<dbReference type="EMBL" id="WJXW01000001">
    <property type="protein sequence ID" value="KAF9741301.1"/>
    <property type="molecule type" value="Genomic_DNA"/>
</dbReference>
<dbReference type="AlphaFoldDB" id="A0A9P6GTV5"/>
<comment type="caution">
    <text evidence="2">The sequence shown here is derived from an EMBL/GenBank/DDBJ whole genome shotgun (WGS) entry which is preliminary data.</text>
</comment>
<reference evidence="2" key="1">
    <citation type="journal article" date="2020" name="Mol. Plant Microbe Interact.">
        <title>Genome Sequence of the Biocontrol Agent Coniothyrium minitans strain Conio (IMI 134523).</title>
        <authorList>
            <person name="Patel D."/>
            <person name="Shittu T.A."/>
            <person name="Baroncelli R."/>
            <person name="Muthumeenakshi S."/>
            <person name="Osborne T.H."/>
            <person name="Janganan T.K."/>
            <person name="Sreenivasaprasad S."/>
        </authorList>
    </citation>
    <scope>NUCLEOTIDE SEQUENCE</scope>
    <source>
        <strain evidence="2">Conio</strain>
    </source>
</reference>
<accession>A0A9P6GTV5</accession>
<feature type="compositionally biased region" description="Basic residues" evidence="1">
    <location>
        <begin position="711"/>
        <end position="720"/>
    </location>
</feature>
<dbReference type="Proteomes" id="UP000756921">
    <property type="component" value="Unassembled WGS sequence"/>
</dbReference>
<evidence type="ECO:0000313" key="2">
    <source>
        <dbReference type="EMBL" id="KAF9741301.1"/>
    </source>
</evidence>
<protein>
    <submittedName>
        <fullName evidence="2">Uncharacterized protein</fullName>
    </submittedName>
</protein>
<proteinExistence type="predicted"/>
<feature type="region of interest" description="Disordered" evidence="1">
    <location>
        <begin position="676"/>
        <end position="729"/>
    </location>
</feature>
<name>A0A9P6GTV5_9PLEO</name>
<keyword evidence="3" id="KW-1185">Reference proteome</keyword>
<organism evidence="2 3">
    <name type="scientific">Paraphaeosphaeria minitans</name>
    <dbReference type="NCBI Taxonomy" id="565426"/>
    <lineage>
        <taxon>Eukaryota</taxon>
        <taxon>Fungi</taxon>
        <taxon>Dikarya</taxon>
        <taxon>Ascomycota</taxon>
        <taxon>Pezizomycotina</taxon>
        <taxon>Dothideomycetes</taxon>
        <taxon>Pleosporomycetidae</taxon>
        <taxon>Pleosporales</taxon>
        <taxon>Massarineae</taxon>
        <taxon>Didymosphaeriaceae</taxon>
        <taxon>Paraphaeosphaeria</taxon>
    </lineage>
</organism>
<dbReference type="OrthoDB" id="3799875at2759"/>
<sequence>MDTDASNDSIDHGHADQFLTEEELLDFRGSTYLLSITNAVGGGQAKQFAPERPPVNAKDRLYRKLASACDLHVRHNEVIALTCPNLDGRLKDIFTIYVNEYETAQEEDLEDENVPQSVFVAANQRDDDRGHRRLFGRIHNENYSGGQKKGKFPKTSQSLAQHSANIIKFIKQTWDSENSEARRMAQLKASDYVYLSSVAKVLGRVERGGLQKGRGSRKGRNFHNFLTFPSKRITAEHPEAANLNPRSKYTFTDDQVDHIELCLTKLGQRSAQSILPLQDWKDKLTKNEALVYDASARAQLHDLTCAVYRLLSEELLDLQFAKTNAQHYKIDNFNTWETMKSSKEAKELAGEVDDRLADVGLWMRMLFTIKVRFKDQLIENFKFIRKLYGLSSTMELQKEQHVDAEPLPASHSSEPSSGEIEGETTSAQPINDSSMTGIDAYSTEFEEIEHIARTNKWEYAMLKYLDVVTLHQAALQSLWNRGERSTAKAFLDKAQFVHVQLRQPSKDKSMSSIDTVLQRHIQVEQADMVKQFLINECNLNKGTLLAEERFPGTTHCETILMSLYLIAAERKNLLDNSESTKKIERLRLPSQFITDQFAGKMTVLPVSKRCCPACNALFTFCIKGMGKDVSYPGSHATWSAVALPPWIPRKAGLAVLEAVKSEVLLRTTRICERMEAKISSPSSTGMSPAYDQEVDGGPDRKEDEVPDHWKSVLKRPRQVSRSHDESNKR</sequence>
<feature type="compositionally biased region" description="Basic and acidic residues" evidence="1">
    <location>
        <begin position="697"/>
        <end position="710"/>
    </location>
</feature>